<reference evidence="1" key="1">
    <citation type="submission" date="2014-09" db="EMBL/GenBank/DDBJ databases">
        <authorList>
            <person name="Magalhaes I.L.F."/>
            <person name="Oliveira U."/>
            <person name="Santos F.R."/>
            <person name="Vidigal T.H.D.A."/>
            <person name="Brescovit A.D."/>
            <person name="Santos A.J."/>
        </authorList>
    </citation>
    <scope>NUCLEOTIDE SEQUENCE</scope>
    <source>
        <tissue evidence="1">Shoot tissue taken approximately 20 cm above the soil surface</tissue>
    </source>
</reference>
<accession>A0A0A9ASL5</accession>
<name>A0A0A9ASL5_ARUDO</name>
<organism evidence="1">
    <name type="scientific">Arundo donax</name>
    <name type="common">Giant reed</name>
    <name type="synonym">Donax arundinaceus</name>
    <dbReference type="NCBI Taxonomy" id="35708"/>
    <lineage>
        <taxon>Eukaryota</taxon>
        <taxon>Viridiplantae</taxon>
        <taxon>Streptophyta</taxon>
        <taxon>Embryophyta</taxon>
        <taxon>Tracheophyta</taxon>
        <taxon>Spermatophyta</taxon>
        <taxon>Magnoliopsida</taxon>
        <taxon>Liliopsida</taxon>
        <taxon>Poales</taxon>
        <taxon>Poaceae</taxon>
        <taxon>PACMAD clade</taxon>
        <taxon>Arundinoideae</taxon>
        <taxon>Arundineae</taxon>
        <taxon>Arundo</taxon>
    </lineage>
</organism>
<reference evidence="1" key="2">
    <citation type="journal article" date="2015" name="Data Brief">
        <title>Shoot transcriptome of the giant reed, Arundo donax.</title>
        <authorList>
            <person name="Barrero R.A."/>
            <person name="Guerrero F.D."/>
            <person name="Moolhuijzen P."/>
            <person name="Goolsby J.A."/>
            <person name="Tidwell J."/>
            <person name="Bellgard S.E."/>
            <person name="Bellgard M.I."/>
        </authorList>
    </citation>
    <scope>NUCLEOTIDE SEQUENCE</scope>
    <source>
        <tissue evidence="1">Shoot tissue taken approximately 20 cm above the soil surface</tissue>
    </source>
</reference>
<dbReference type="EMBL" id="GBRH01243161">
    <property type="protein sequence ID" value="JAD54734.1"/>
    <property type="molecule type" value="Transcribed_RNA"/>
</dbReference>
<evidence type="ECO:0000313" key="1">
    <source>
        <dbReference type="EMBL" id="JAD54734.1"/>
    </source>
</evidence>
<sequence length="51" mass="6138">MDRNNVSSKHKNLMISRTKCINPERYGETRCRFFKHNLKREQGIFALPQPF</sequence>
<protein>
    <submittedName>
        <fullName evidence="1">Uncharacterized protein</fullName>
    </submittedName>
</protein>
<dbReference type="AlphaFoldDB" id="A0A0A9ASL5"/>
<proteinExistence type="predicted"/>